<feature type="binding site" evidence="6">
    <location>
        <position position="38"/>
    </location>
    <ligand>
        <name>GMP</name>
        <dbReference type="ChEBI" id="CHEBI:58115"/>
    </ligand>
</feature>
<sequence>MPPENALPRSYKRNPEQRVFVNRSLRLEQIKMIGFDMDYTLIQYKSPETEFLAFNLAKERLVQIGYPEEVKSFEYKPFFPIRGVWFDYTYGNIVKTDGFGNIMKAFHGEHCLAPAQVSELYPNKYLQLSENRVFVLNTLFNLPEVHMLALLIDFFDNNPEFERLSDRTGVRKGEMLMTYKQIFWDCRTTIDWVHIESSMKNEIMKNPDVYVHKDERAPIFLKQLKESGKRTFLLTNSDWPYTNVMMTYLLGENWRSYFDITVVDARKPKWFSEGTVFREVDPVTSAFKLGIHSGPFKPTGVYSGGSCDAFHKMVKCRGKDVLYIGDHIFGDVLRSKKSRGWRTFLVVPELDHELTVWTTGKPFFDQLNNLDVMLSEIYKNLDVSTKQKPQIESIVDKIKHLSRQMEEEYSCLGSLFRSGTRTTFFSSQVERYADIYASSCYNLVHYPSFYFFRATMQLMPHESTVDHSATMKSIRQQSYKRQESVGDQVREWSKKTANENEICHEDEEEDQSSGSHSDAENQRNPRLRDKSVSDESSEHLADTDVVSQIPALNDTTF</sequence>
<dbReference type="GO" id="GO:0008253">
    <property type="term" value="F:5'-nucleotidase activity"/>
    <property type="evidence" value="ECO:0007669"/>
    <property type="project" value="TreeGrafter"/>
</dbReference>
<protein>
    <submittedName>
        <fullName evidence="8">Uncharacterized protein</fullName>
    </submittedName>
</protein>
<dbReference type="STRING" id="2018661.A0A2A2JJE1"/>
<feature type="active site" description="Nucleophile" evidence="5">
    <location>
        <position position="36"/>
    </location>
</feature>
<dbReference type="CDD" id="cd07522">
    <property type="entry name" value="HAD_cN-II"/>
    <property type="match status" value="1"/>
</dbReference>
<dbReference type="PIRSF" id="PIRSF017434">
    <property type="entry name" value="Purine_5'-nucleotidase"/>
    <property type="match status" value="1"/>
</dbReference>
<gene>
    <name evidence="8" type="ORF">WR25_21368</name>
</gene>
<feature type="active site" description="Proton donor" evidence="5">
    <location>
        <position position="38"/>
    </location>
</feature>
<dbReference type="NCBIfam" id="TIGR02244">
    <property type="entry name" value="HAD-IG-Ncltidse"/>
    <property type="match status" value="1"/>
</dbReference>
<evidence type="ECO:0000256" key="2">
    <source>
        <dbReference type="ARBA" id="ARBA00022723"/>
    </source>
</evidence>
<evidence type="ECO:0000313" key="9">
    <source>
        <dbReference type="Proteomes" id="UP000218231"/>
    </source>
</evidence>
<feature type="binding site" evidence="6">
    <location>
        <position position="326"/>
    </location>
    <ligand>
        <name>Mg(2+)</name>
        <dbReference type="ChEBI" id="CHEBI:18420"/>
    </ligand>
</feature>
<feature type="region of interest" description="Disordered" evidence="7">
    <location>
        <begin position="498"/>
        <end position="557"/>
    </location>
</feature>
<dbReference type="GO" id="GO:0046872">
    <property type="term" value="F:metal ion binding"/>
    <property type="evidence" value="ECO:0007669"/>
    <property type="project" value="UniProtKB-KW"/>
</dbReference>
<dbReference type="OrthoDB" id="10252832at2759"/>
<dbReference type="AlphaFoldDB" id="A0A2A2JJE1"/>
<comment type="cofactor">
    <cofactor evidence="6">
        <name>Mg(2+)</name>
        <dbReference type="ChEBI" id="CHEBI:18420"/>
    </cofactor>
    <text evidence="6">Binds 1 Mg(2+) ion per subunit.</text>
</comment>
<dbReference type="InterPro" id="IPR036412">
    <property type="entry name" value="HAD-like_sf"/>
</dbReference>
<evidence type="ECO:0000256" key="5">
    <source>
        <dbReference type="PIRSR" id="PIRSR017434-1"/>
    </source>
</evidence>
<dbReference type="GO" id="GO:0046037">
    <property type="term" value="P:GMP metabolic process"/>
    <property type="evidence" value="ECO:0007669"/>
    <property type="project" value="UniProtKB-ARBA"/>
</dbReference>
<name>A0A2A2JJE1_9BILA</name>
<accession>A0A2A2JJE1</accession>
<feature type="binding site" evidence="6">
    <location>
        <position position="36"/>
    </location>
    <ligand>
        <name>Mg(2+)</name>
        <dbReference type="ChEBI" id="CHEBI:18420"/>
    </ligand>
</feature>
<dbReference type="PANTHER" id="PTHR12103:SF15">
    <property type="entry name" value="CYTOSOLIC PURINE 5'-NUCLEOTIDASE"/>
    <property type="match status" value="1"/>
</dbReference>
<feature type="compositionally biased region" description="Basic and acidic residues" evidence="7">
    <location>
        <begin position="517"/>
        <end position="542"/>
    </location>
</feature>
<reference evidence="8 9" key="1">
    <citation type="journal article" date="2017" name="Curr. Biol.">
        <title>Genome architecture and evolution of a unichromosomal asexual nematode.</title>
        <authorList>
            <person name="Fradin H."/>
            <person name="Zegar C."/>
            <person name="Gutwein M."/>
            <person name="Lucas J."/>
            <person name="Kovtun M."/>
            <person name="Corcoran D."/>
            <person name="Baugh L.R."/>
            <person name="Kiontke K."/>
            <person name="Gunsalus K."/>
            <person name="Fitch D.H."/>
            <person name="Piano F."/>
        </authorList>
    </citation>
    <scope>NUCLEOTIDE SEQUENCE [LARGE SCALE GENOMIC DNA]</scope>
    <source>
        <strain evidence="8">PF1309</strain>
    </source>
</reference>
<keyword evidence="9" id="KW-1185">Reference proteome</keyword>
<dbReference type="Pfam" id="PF05761">
    <property type="entry name" value="5_nucleotid"/>
    <property type="match status" value="1"/>
</dbReference>
<evidence type="ECO:0000256" key="3">
    <source>
        <dbReference type="ARBA" id="ARBA00022801"/>
    </source>
</evidence>
<comment type="caution">
    <text evidence="8">The sequence shown here is derived from an EMBL/GenBank/DDBJ whole genome shotgun (WGS) entry which is preliminary data.</text>
</comment>
<dbReference type="FunFam" id="3.40.50.1000:FF:000021">
    <property type="entry name" value="NT5C2 isoform 1"/>
    <property type="match status" value="1"/>
</dbReference>
<dbReference type="InterPro" id="IPR016695">
    <property type="entry name" value="Pur_nucleotidase"/>
</dbReference>
<dbReference type="EMBL" id="LIAE01010399">
    <property type="protein sequence ID" value="PAV61774.1"/>
    <property type="molecule type" value="Genomic_DNA"/>
</dbReference>
<dbReference type="Proteomes" id="UP000218231">
    <property type="component" value="Unassembled WGS sequence"/>
</dbReference>
<keyword evidence="2 6" id="KW-0479">Metal-binding</keyword>
<evidence type="ECO:0000256" key="6">
    <source>
        <dbReference type="PIRSR" id="PIRSR017434-2"/>
    </source>
</evidence>
<keyword evidence="3" id="KW-0378">Hydrolase</keyword>
<evidence type="ECO:0000256" key="1">
    <source>
        <dbReference type="ARBA" id="ARBA00009589"/>
    </source>
</evidence>
<keyword evidence="4 6" id="KW-0460">Magnesium</keyword>
<dbReference type="SUPFAM" id="SSF56784">
    <property type="entry name" value="HAD-like"/>
    <property type="match status" value="1"/>
</dbReference>
<dbReference type="InterPro" id="IPR008380">
    <property type="entry name" value="HAD-SF_hydro_IG_5-nucl"/>
</dbReference>
<evidence type="ECO:0000313" key="8">
    <source>
        <dbReference type="EMBL" id="PAV61774.1"/>
    </source>
</evidence>
<dbReference type="InterPro" id="IPR023214">
    <property type="entry name" value="HAD_sf"/>
</dbReference>
<evidence type="ECO:0000256" key="7">
    <source>
        <dbReference type="SAM" id="MobiDB-lite"/>
    </source>
</evidence>
<proteinExistence type="inferred from homology"/>
<evidence type="ECO:0000256" key="4">
    <source>
        <dbReference type="ARBA" id="ARBA00022842"/>
    </source>
</evidence>
<organism evidence="8 9">
    <name type="scientific">Diploscapter pachys</name>
    <dbReference type="NCBI Taxonomy" id="2018661"/>
    <lineage>
        <taxon>Eukaryota</taxon>
        <taxon>Metazoa</taxon>
        <taxon>Ecdysozoa</taxon>
        <taxon>Nematoda</taxon>
        <taxon>Chromadorea</taxon>
        <taxon>Rhabditida</taxon>
        <taxon>Rhabditina</taxon>
        <taxon>Rhabditomorpha</taxon>
        <taxon>Rhabditoidea</taxon>
        <taxon>Rhabditidae</taxon>
        <taxon>Diploscapter</taxon>
    </lineage>
</organism>
<comment type="similarity">
    <text evidence="1">Belongs to the 5'(3')-deoxyribonucleotidase family.</text>
</comment>
<dbReference type="PANTHER" id="PTHR12103">
    <property type="entry name" value="5'-NUCLEOTIDASE DOMAIN-CONTAINING"/>
    <property type="match status" value="1"/>
</dbReference>
<dbReference type="Gene3D" id="3.40.50.1000">
    <property type="entry name" value="HAD superfamily/HAD-like"/>
    <property type="match status" value="2"/>
</dbReference>